<reference evidence="1" key="1">
    <citation type="submission" date="2018-01" db="EMBL/GenBank/DDBJ databases">
        <title>An insight into the sialome of Amazonian anophelines.</title>
        <authorList>
            <person name="Ribeiro J.M."/>
            <person name="Scarpassa V."/>
            <person name="Calvo E."/>
        </authorList>
    </citation>
    <scope>NUCLEOTIDE SEQUENCE</scope>
</reference>
<proteinExistence type="predicted"/>
<evidence type="ECO:0000313" key="1">
    <source>
        <dbReference type="EMBL" id="MBW65708.1"/>
    </source>
</evidence>
<sequence length="86" mass="9854">MLILFLYNASPPFFHRGTRHHACTCNPTADRLGEKDFPMERYPHDPLSVVLRRQQNGYKRMCKGVCLTPVITFHVTVHSPFGTPTV</sequence>
<organism evidence="1">
    <name type="scientific">Anopheles darlingi</name>
    <name type="common">Mosquito</name>
    <dbReference type="NCBI Taxonomy" id="43151"/>
    <lineage>
        <taxon>Eukaryota</taxon>
        <taxon>Metazoa</taxon>
        <taxon>Ecdysozoa</taxon>
        <taxon>Arthropoda</taxon>
        <taxon>Hexapoda</taxon>
        <taxon>Insecta</taxon>
        <taxon>Pterygota</taxon>
        <taxon>Neoptera</taxon>
        <taxon>Endopterygota</taxon>
        <taxon>Diptera</taxon>
        <taxon>Nematocera</taxon>
        <taxon>Culicoidea</taxon>
        <taxon>Culicidae</taxon>
        <taxon>Anophelinae</taxon>
        <taxon>Anopheles</taxon>
    </lineage>
</organism>
<name>A0A2M4CLB8_ANODA</name>
<dbReference type="AlphaFoldDB" id="A0A2M4CLB8"/>
<dbReference type="EMBL" id="GGFL01001530">
    <property type="protein sequence ID" value="MBW65708.1"/>
    <property type="molecule type" value="Transcribed_RNA"/>
</dbReference>
<protein>
    <submittedName>
        <fullName evidence="1">Uncharacterized protein</fullName>
    </submittedName>
</protein>
<accession>A0A2M4CLB8</accession>